<reference evidence="7 8" key="1">
    <citation type="journal article" date="2011" name="Int. J. Syst. Evol. Microbiol.">
        <title>Zhongshania antarctica gen. nov., sp. nov. and Zhongshania guokunii sp. nov., gammaproteobacteria respectively isolated from coastal attached (fast) ice and surface seawater of the Antarctic.</title>
        <authorList>
            <person name="Li H.J."/>
            <person name="Zhang X.Y."/>
            <person name="Chen C.X."/>
            <person name="Zhang Y.J."/>
            <person name="Gao Z.M."/>
            <person name="Yu Y."/>
            <person name="Chen X.L."/>
            <person name="Chen B."/>
            <person name="Zhang Y.Z."/>
        </authorList>
    </citation>
    <scope>NUCLEOTIDE SEQUENCE [LARGE SCALE GENOMIC DNA]</scope>
    <source>
        <strain evidence="7 8">R06B22</strain>
    </source>
</reference>
<name>A0ABV3TVU9_9GAMM</name>
<evidence type="ECO:0000256" key="2">
    <source>
        <dbReference type="ARBA" id="ARBA00007758"/>
    </source>
</evidence>
<dbReference type="NCBIfam" id="TIGR00385">
    <property type="entry name" value="dsbE"/>
    <property type="match status" value="1"/>
</dbReference>
<comment type="similarity">
    <text evidence="2">Belongs to the thioredoxin family. DsbE subfamily.</text>
</comment>
<keyword evidence="5" id="KW-0676">Redox-active center</keyword>
<dbReference type="SUPFAM" id="SSF52833">
    <property type="entry name" value="Thioredoxin-like"/>
    <property type="match status" value="1"/>
</dbReference>
<dbReference type="EMBL" id="JBFRYB010000001">
    <property type="protein sequence ID" value="MEX1665693.1"/>
    <property type="molecule type" value="Genomic_DNA"/>
</dbReference>
<evidence type="ECO:0000259" key="6">
    <source>
        <dbReference type="PROSITE" id="PS51352"/>
    </source>
</evidence>
<dbReference type="InterPro" id="IPR050553">
    <property type="entry name" value="Thioredoxin_ResA/DsbE_sf"/>
</dbReference>
<sequence>MQRLKLFLPLLIFALLAAVFFGVERRVLSGDYAPTDLPSALVDKPLPEFSEPALDDGRLIDKAQIVGELFLLNVWATWCPTCHFEHPFLMKLAEQGVKIVSIDYKDDAEAAKRWLVQKGDPYTVTLFDEDGSLGLDLGVTGAPETYLVDASGTVRFRYQGALEQRVWDKEFAPRIAELNGQGPTQ</sequence>
<dbReference type="CDD" id="cd03010">
    <property type="entry name" value="TlpA_like_DsbE"/>
    <property type="match status" value="1"/>
</dbReference>
<evidence type="ECO:0000256" key="4">
    <source>
        <dbReference type="ARBA" id="ARBA00023157"/>
    </source>
</evidence>
<comment type="subcellular location">
    <subcellularLocation>
        <location evidence="1">Cell inner membrane</location>
        <topology evidence="1">Single-pass membrane protein</topology>
        <orientation evidence="1">Periplasmic side</orientation>
    </subcellularLocation>
</comment>
<dbReference type="InterPro" id="IPR017937">
    <property type="entry name" value="Thioredoxin_CS"/>
</dbReference>
<keyword evidence="4" id="KW-1015">Disulfide bond</keyword>
<dbReference type="PROSITE" id="PS51352">
    <property type="entry name" value="THIOREDOXIN_2"/>
    <property type="match status" value="1"/>
</dbReference>
<protein>
    <submittedName>
        <fullName evidence="7">DsbE family thiol:disulfide interchange protein</fullName>
    </submittedName>
</protein>
<dbReference type="PANTHER" id="PTHR42852">
    <property type="entry name" value="THIOL:DISULFIDE INTERCHANGE PROTEIN DSBE"/>
    <property type="match status" value="1"/>
</dbReference>
<dbReference type="InterPro" id="IPR004799">
    <property type="entry name" value="Periplasmic_diS_OxRdtase_DsbE"/>
</dbReference>
<accession>A0ABV3TVU9</accession>
<keyword evidence="3" id="KW-0201">Cytochrome c-type biogenesis</keyword>
<evidence type="ECO:0000256" key="1">
    <source>
        <dbReference type="ARBA" id="ARBA00004383"/>
    </source>
</evidence>
<dbReference type="PANTHER" id="PTHR42852:SF6">
    <property type="entry name" value="THIOL:DISULFIDE INTERCHANGE PROTEIN DSBE"/>
    <property type="match status" value="1"/>
</dbReference>
<comment type="caution">
    <text evidence="7">The sequence shown here is derived from an EMBL/GenBank/DDBJ whole genome shotgun (WGS) entry which is preliminary data.</text>
</comment>
<dbReference type="InterPro" id="IPR013766">
    <property type="entry name" value="Thioredoxin_domain"/>
</dbReference>
<dbReference type="Proteomes" id="UP001557484">
    <property type="component" value="Unassembled WGS sequence"/>
</dbReference>
<evidence type="ECO:0000313" key="8">
    <source>
        <dbReference type="Proteomes" id="UP001557484"/>
    </source>
</evidence>
<evidence type="ECO:0000313" key="7">
    <source>
        <dbReference type="EMBL" id="MEX1665693.1"/>
    </source>
</evidence>
<dbReference type="PROSITE" id="PS00194">
    <property type="entry name" value="THIOREDOXIN_1"/>
    <property type="match status" value="1"/>
</dbReference>
<dbReference type="Gene3D" id="3.40.30.10">
    <property type="entry name" value="Glutaredoxin"/>
    <property type="match status" value="1"/>
</dbReference>
<evidence type="ECO:0000256" key="3">
    <source>
        <dbReference type="ARBA" id="ARBA00022748"/>
    </source>
</evidence>
<feature type="domain" description="Thioredoxin" evidence="6">
    <location>
        <begin position="40"/>
        <end position="180"/>
    </location>
</feature>
<dbReference type="InterPro" id="IPR013740">
    <property type="entry name" value="Redoxin"/>
</dbReference>
<proteinExistence type="inferred from homology"/>
<dbReference type="InterPro" id="IPR036249">
    <property type="entry name" value="Thioredoxin-like_sf"/>
</dbReference>
<dbReference type="RefSeq" id="WP_368375790.1">
    <property type="nucleotide sequence ID" value="NZ_JBFRYB010000001.1"/>
</dbReference>
<gene>
    <name evidence="7" type="ORF">AB4875_09325</name>
</gene>
<organism evidence="7 8">
    <name type="scientific">Zhongshania arctica</name>
    <dbReference type="NCBI Taxonomy" id="3238302"/>
    <lineage>
        <taxon>Bacteria</taxon>
        <taxon>Pseudomonadati</taxon>
        <taxon>Pseudomonadota</taxon>
        <taxon>Gammaproteobacteria</taxon>
        <taxon>Cellvibrionales</taxon>
        <taxon>Spongiibacteraceae</taxon>
        <taxon>Zhongshania</taxon>
    </lineage>
</organism>
<dbReference type="Pfam" id="PF08534">
    <property type="entry name" value="Redoxin"/>
    <property type="match status" value="1"/>
</dbReference>
<keyword evidence="8" id="KW-1185">Reference proteome</keyword>
<evidence type="ECO:0000256" key="5">
    <source>
        <dbReference type="ARBA" id="ARBA00023284"/>
    </source>
</evidence>